<protein>
    <submittedName>
        <fullName evidence="1">Uncharacterized protein</fullName>
    </submittedName>
</protein>
<dbReference type="AlphaFoldDB" id="A0A074WWK8"/>
<dbReference type="OrthoDB" id="3932969at2759"/>
<proteinExistence type="predicted"/>
<evidence type="ECO:0000313" key="2">
    <source>
        <dbReference type="Proteomes" id="UP000027730"/>
    </source>
</evidence>
<dbReference type="HOGENOM" id="CLU_105109_0_0_1"/>
<accession>A0A074WWK8</accession>
<sequence length="183" mass="21069">MSSSSNTNYKWLWCDDHAKVTNWFLSLTDRHEYALFYASFINTANRHWEISIDTTATAKKLEPLGQLIVECLDEDPIPTDWLIEALSGYHKFIGGTKGNLKGTGVIRFDNTPPDMASIQRGETKLYNLIARYYKQPKIKDEGIQDEEMEDAEMEVEQEKQHTKFEIAIVGGRKKIEDEDEDMA</sequence>
<reference evidence="1 2" key="1">
    <citation type="journal article" date="2014" name="BMC Genomics">
        <title>Genome sequencing of four Aureobasidium pullulans varieties: biotechnological potential, stress tolerance, and description of new species.</title>
        <authorList>
            <person name="Gostin Ar C."/>
            <person name="Ohm R.A."/>
            <person name="Kogej T."/>
            <person name="Sonjak S."/>
            <person name="Turk M."/>
            <person name="Zajc J."/>
            <person name="Zalar P."/>
            <person name="Grube M."/>
            <person name="Sun H."/>
            <person name="Han J."/>
            <person name="Sharma A."/>
            <person name="Chiniquy J."/>
            <person name="Ngan C.Y."/>
            <person name="Lipzen A."/>
            <person name="Barry K."/>
            <person name="Grigoriev I.V."/>
            <person name="Gunde-Cimerman N."/>
        </authorList>
    </citation>
    <scope>NUCLEOTIDE SEQUENCE [LARGE SCALE GENOMIC DNA]</scope>
    <source>
        <strain evidence="1 2">CBS 147.97</strain>
    </source>
</reference>
<gene>
    <name evidence="1" type="ORF">M436DRAFT_61227</name>
</gene>
<dbReference type="Proteomes" id="UP000027730">
    <property type="component" value="Unassembled WGS sequence"/>
</dbReference>
<dbReference type="EMBL" id="KL584704">
    <property type="protein sequence ID" value="KEQ75929.1"/>
    <property type="molecule type" value="Genomic_DNA"/>
</dbReference>
<dbReference type="GeneID" id="25413153"/>
<dbReference type="RefSeq" id="XP_013430285.1">
    <property type="nucleotide sequence ID" value="XM_013574831.1"/>
</dbReference>
<name>A0A074WWK8_9PEZI</name>
<evidence type="ECO:0000313" key="1">
    <source>
        <dbReference type="EMBL" id="KEQ75929.1"/>
    </source>
</evidence>
<keyword evidence="2" id="KW-1185">Reference proteome</keyword>
<organism evidence="1 2">
    <name type="scientific">Aureobasidium namibiae CBS 147.97</name>
    <dbReference type="NCBI Taxonomy" id="1043004"/>
    <lineage>
        <taxon>Eukaryota</taxon>
        <taxon>Fungi</taxon>
        <taxon>Dikarya</taxon>
        <taxon>Ascomycota</taxon>
        <taxon>Pezizomycotina</taxon>
        <taxon>Dothideomycetes</taxon>
        <taxon>Dothideomycetidae</taxon>
        <taxon>Dothideales</taxon>
        <taxon>Saccotheciaceae</taxon>
        <taxon>Aureobasidium</taxon>
    </lineage>
</organism>